<evidence type="ECO:0000256" key="1">
    <source>
        <dbReference type="SAM" id="MobiDB-lite"/>
    </source>
</evidence>
<dbReference type="AlphaFoldDB" id="A0A437A2Q1"/>
<dbReference type="VEuPathDB" id="FungiDB:DFL_003727"/>
<feature type="compositionally biased region" description="Acidic residues" evidence="1">
    <location>
        <begin position="56"/>
        <end position="85"/>
    </location>
</feature>
<organism evidence="2 3">
    <name type="scientific">Arthrobotrys flagrans</name>
    <name type="common">Nematode-trapping fungus</name>
    <name type="synonym">Trichothecium flagrans</name>
    <dbReference type="NCBI Taxonomy" id="97331"/>
    <lineage>
        <taxon>Eukaryota</taxon>
        <taxon>Fungi</taxon>
        <taxon>Dikarya</taxon>
        <taxon>Ascomycota</taxon>
        <taxon>Pezizomycotina</taxon>
        <taxon>Orbiliomycetes</taxon>
        <taxon>Orbiliales</taxon>
        <taxon>Orbiliaceae</taxon>
        <taxon>Arthrobotrys</taxon>
    </lineage>
</organism>
<dbReference type="RefSeq" id="XP_067490948.1">
    <property type="nucleotide sequence ID" value="XM_067632705.1"/>
</dbReference>
<dbReference type="GeneID" id="93586038"/>
<evidence type="ECO:0000313" key="2">
    <source>
        <dbReference type="EMBL" id="RVD85404.1"/>
    </source>
</evidence>
<accession>A0A437A2Q1</accession>
<gene>
    <name evidence="2" type="ORF">DFL_003727</name>
</gene>
<protein>
    <submittedName>
        <fullName evidence="2">Uncharacterized protein</fullName>
    </submittedName>
</protein>
<keyword evidence="3" id="KW-1185">Reference proteome</keyword>
<comment type="caution">
    <text evidence="2">The sequence shown here is derived from an EMBL/GenBank/DDBJ whole genome shotgun (WGS) entry which is preliminary data.</text>
</comment>
<proteinExistence type="predicted"/>
<feature type="region of interest" description="Disordered" evidence="1">
    <location>
        <begin position="1"/>
        <end position="23"/>
    </location>
</feature>
<reference evidence="2 3" key="1">
    <citation type="submission" date="2019-01" db="EMBL/GenBank/DDBJ databases">
        <title>Intercellular communication is required for trap formation in the nematode-trapping fungus Duddingtonia flagrans.</title>
        <authorList>
            <person name="Youssar L."/>
            <person name="Wernet V."/>
            <person name="Hensel N."/>
            <person name="Hildebrandt H.-G."/>
            <person name="Fischer R."/>
        </authorList>
    </citation>
    <scope>NUCLEOTIDE SEQUENCE [LARGE SCALE GENOMIC DNA]</scope>
    <source>
        <strain evidence="2 3">CBS H-5679</strain>
    </source>
</reference>
<dbReference type="EMBL" id="SAEB01000006">
    <property type="protein sequence ID" value="RVD85404.1"/>
    <property type="molecule type" value="Genomic_DNA"/>
</dbReference>
<evidence type="ECO:0000313" key="3">
    <source>
        <dbReference type="Proteomes" id="UP000283090"/>
    </source>
</evidence>
<sequence>MQAGAFEQPPGQTPGRQRTHKPPALLLHDEVSLESFGHFEGLFHIVSSVECCSTECEGDADDDDDDTDENNTNGDDYDDDYNGDDIYGDTSVIEIALRNANRNTHSRQFAGPRPPFAIGSCLRRNLM</sequence>
<feature type="region of interest" description="Disordered" evidence="1">
    <location>
        <begin position="55"/>
        <end position="85"/>
    </location>
</feature>
<name>A0A437A2Q1_ARTFL</name>
<dbReference type="Proteomes" id="UP000283090">
    <property type="component" value="Unassembled WGS sequence"/>
</dbReference>